<dbReference type="RefSeq" id="XP_022660491.1">
    <property type="nucleotide sequence ID" value="XM_022804756.1"/>
</dbReference>
<feature type="transmembrane region" description="Helical" evidence="4">
    <location>
        <begin position="309"/>
        <end position="327"/>
    </location>
</feature>
<keyword evidence="3 4" id="KW-0472">Membrane</keyword>
<protein>
    <submittedName>
        <fullName evidence="5">Uncharacterized protein</fullName>
    </submittedName>
</protein>
<dbReference type="InterPro" id="IPR036259">
    <property type="entry name" value="MFS_trans_sf"/>
</dbReference>
<organism evidence="5 6">
    <name type="scientific">Varroa destructor</name>
    <name type="common">Honeybee mite</name>
    <dbReference type="NCBI Taxonomy" id="109461"/>
    <lineage>
        <taxon>Eukaryota</taxon>
        <taxon>Metazoa</taxon>
        <taxon>Ecdysozoa</taxon>
        <taxon>Arthropoda</taxon>
        <taxon>Chelicerata</taxon>
        <taxon>Arachnida</taxon>
        <taxon>Acari</taxon>
        <taxon>Parasitiformes</taxon>
        <taxon>Mesostigmata</taxon>
        <taxon>Gamasina</taxon>
        <taxon>Dermanyssoidea</taxon>
        <taxon>Varroidae</taxon>
        <taxon>Varroa</taxon>
    </lineage>
</organism>
<evidence type="ECO:0000313" key="6">
    <source>
        <dbReference type="Proteomes" id="UP000594260"/>
    </source>
</evidence>
<dbReference type="SUPFAM" id="SSF103473">
    <property type="entry name" value="MFS general substrate transporter"/>
    <property type="match status" value="1"/>
</dbReference>
<dbReference type="GeneID" id="111250083"/>
<dbReference type="GO" id="GO:0022857">
    <property type="term" value="F:transmembrane transporter activity"/>
    <property type="evidence" value="ECO:0007669"/>
    <property type="project" value="InterPro"/>
</dbReference>
<dbReference type="RefSeq" id="XP_022660490.1">
    <property type="nucleotide sequence ID" value="XM_022804755.1"/>
</dbReference>
<feature type="transmembrane region" description="Helical" evidence="4">
    <location>
        <begin position="370"/>
        <end position="390"/>
    </location>
</feature>
<feature type="transmembrane region" description="Helical" evidence="4">
    <location>
        <begin position="23"/>
        <end position="43"/>
    </location>
</feature>
<dbReference type="OrthoDB" id="6365769at2759"/>
<feature type="transmembrane region" description="Helical" evidence="4">
    <location>
        <begin position="235"/>
        <end position="259"/>
    </location>
</feature>
<evidence type="ECO:0000256" key="1">
    <source>
        <dbReference type="ARBA" id="ARBA00022692"/>
    </source>
</evidence>
<feature type="transmembrane region" description="Helical" evidence="4">
    <location>
        <begin position="333"/>
        <end position="358"/>
    </location>
</feature>
<evidence type="ECO:0000256" key="3">
    <source>
        <dbReference type="ARBA" id="ARBA00023136"/>
    </source>
</evidence>
<evidence type="ECO:0000256" key="4">
    <source>
        <dbReference type="SAM" id="Phobius"/>
    </source>
</evidence>
<keyword evidence="1 4" id="KW-0812">Transmembrane</keyword>
<reference evidence="5" key="1">
    <citation type="submission" date="2021-01" db="UniProtKB">
        <authorList>
            <consortium name="EnsemblMetazoa"/>
        </authorList>
    </citation>
    <scope>IDENTIFICATION</scope>
</reference>
<feature type="transmembrane region" description="Helical" evidence="4">
    <location>
        <begin position="86"/>
        <end position="104"/>
    </location>
</feature>
<dbReference type="InterPro" id="IPR011701">
    <property type="entry name" value="MFS"/>
</dbReference>
<dbReference type="KEGG" id="vde:111250083"/>
<sequence>MKTVIAVNPGDNKGCIRLVQTSSVFLALFALGLVSAITGTTLFDLSQLLQSDVENTSLVLTLRGFGVFAGSLLSTSVLYRILNGKLVLASAMIVGGVANAIVPFSGTLLAAQGAMLVVGMCVGILETGSNVWLVHLWKGKVAPAFQMYHLSFGVGALLPPVLSEPFLSYKEWIPLDNGSVVERYSDTHIQVPYGLYGGVYSLTGVFMLVLFFFDSTDFSQVPSNTEEVPKEKSSFFEWIVVGHLFVYILVLVGTEMTLAQMLGVYLVNNRNLTFDKHSASFVVADYWASFTSGRVVAILLSFKFLPHTIIVLVQVICVLGALVLFFLSTTYNWAVWLSIGIMGFGLAPSYGAAMAWAVRYVRLRFVHMTLVLIASCIGQSAPPLLVGLSVKANPTIFVYVIAIYMTIHTINVLAMLLSTRNRPVVFDVKDTASKSVENQVDFIDMPEI</sequence>
<feature type="transmembrane region" description="Helical" evidence="4">
    <location>
        <begin position="58"/>
        <end position="79"/>
    </location>
</feature>
<dbReference type="Gene3D" id="1.20.1250.20">
    <property type="entry name" value="MFS general substrate transporter like domains"/>
    <property type="match status" value="2"/>
</dbReference>
<keyword evidence="2 4" id="KW-1133">Transmembrane helix</keyword>
<dbReference type="EnsemblMetazoa" id="XM_022804756">
    <property type="protein sequence ID" value="XP_022660491"/>
    <property type="gene ID" value="LOC111250083"/>
</dbReference>
<feature type="transmembrane region" description="Helical" evidence="4">
    <location>
        <begin position="396"/>
        <end position="417"/>
    </location>
</feature>
<keyword evidence="6" id="KW-1185">Reference proteome</keyword>
<name>A0A7M7KG05_VARDE</name>
<dbReference type="PANTHER" id="PTHR23121">
    <property type="entry name" value="SODIUM-DEPENDENT GLUCOSE TRANSPORTER 1"/>
    <property type="match status" value="1"/>
</dbReference>
<evidence type="ECO:0000256" key="2">
    <source>
        <dbReference type="ARBA" id="ARBA00022989"/>
    </source>
</evidence>
<feature type="transmembrane region" description="Helical" evidence="4">
    <location>
        <begin position="279"/>
        <end position="302"/>
    </location>
</feature>
<dbReference type="AlphaFoldDB" id="A0A7M7KG05"/>
<feature type="transmembrane region" description="Helical" evidence="4">
    <location>
        <begin position="193"/>
        <end position="214"/>
    </location>
</feature>
<feature type="transmembrane region" description="Helical" evidence="4">
    <location>
        <begin position="110"/>
        <end position="133"/>
    </location>
</feature>
<proteinExistence type="predicted"/>
<dbReference type="EnsemblMetazoa" id="XM_022804755">
    <property type="protein sequence ID" value="XP_022660490"/>
    <property type="gene ID" value="LOC111250083"/>
</dbReference>
<dbReference type="InParanoid" id="A0A7M7KG05"/>
<dbReference type="Pfam" id="PF07690">
    <property type="entry name" value="MFS_1"/>
    <property type="match status" value="1"/>
</dbReference>
<dbReference type="PANTHER" id="PTHR23121:SF9">
    <property type="entry name" value="SODIUM-DEPENDENT GLUCOSE TRANSPORTER 1"/>
    <property type="match status" value="1"/>
</dbReference>
<dbReference type="OMA" id="CHMANTE"/>
<dbReference type="Proteomes" id="UP000594260">
    <property type="component" value="Unplaced"/>
</dbReference>
<accession>A0A7M7KG05</accession>
<evidence type="ECO:0000313" key="5">
    <source>
        <dbReference type="EnsemblMetazoa" id="XP_022660490"/>
    </source>
</evidence>